<dbReference type="InterPro" id="IPR001345">
    <property type="entry name" value="PG/BPGM_mutase_AS"/>
</dbReference>
<protein>
    <submittedName>
        <fullName evidence="1">Histidine phosphatase family protein</fullName>
    </submittedName>
</protein>
<dbReference type="GO" id="GO:0003824">
    <property type="term" value="F:catalytic activity"/>
    <property type="evidence" value="ECO:0007669"/>
    <property type="project" value="InterPro"/>
</dbReference>
<evidence type="ECO:0000313" key="2">
    <source>
        <dbReference type="Proteomes" id="UP000308054"/>
    </source>
</evidence>
<dbReference type="PROSITE" id="PS00175">
    <property type="entry name" value="PG_MUTASE"/>
    <property type="match status" value="1"/>
</dbReference>
<dbReference type="EMBL" id="SRXW01000003">
    <property type="protein sequence ID" value="TGY88488.1"/>
    <property type="molecule type" value="Genomic_DNA"/>
</dbReference>
<keyword evidence="2" id="KW-1185">Reference proteome</keyword>
<evidence type="ECO:0000313" key="1">
    <source>
        <dbReference type="EMBL" id="TGY88488.1"/>
    </source>
</evidence>
<accession>A0A4S2GZQ3</accession>
<dbReference type="RefSeq" id="WP_135996334.1">
    <property type="nucleotide sequence ID" value="NZ_CP071057.1"/>
</dbReference>
<dbReference type="Proteomes" id="UP000308054">
    <property type="component" value="Unassembled WGS sequence"/>
</dbReference>
<dbReference type="AlphaFoldDB" id="A0A4S2GZQ3"/>
<dbReference type="CDD" id="cd07067">
    <property type="entry name" value="HP_PGM_like"/>
    <property type="match status" value="1"/>
</dbReference>
<dbReference type="SMART" id="SM00855">
    <property type="entry name" value="PGAM"/>
    <property type="match status" value="1"/>
</dbReference>
<comment type="caution">
    <text evidence="1">The sequence shown here is derived from an EMBL/GenBank/DDBJ whole genome shotgun (WGS) entry which is preliminary data.</text>
</comment>
<organism evidence="1 2">
    <name type="scientific">Marinicauda algicola</name>
    <dbReference type="NCBI Taxonomy" id="2029849"/>
    <lineage>
        <taxon>Bacteria</taxon>
        <taxon>Pseudomonadati</taxon>
        <taxon>Pseudomonadota</taxon>
        <taxon>Alphaproteobacteria</taxon>
        <taxon>Maricaulales</taxon>
        <taxon>Maricaulaceae</taxon>
        <taxon>Marinicauda</taxon>
    </lineage>
</organism>
<dbReference type="InterPro" id="IPR013078">
    <property type="entry name" value="His_Pase_superF_clade-1"/>
</dbReference>
<dbReference type="SUPFAM" id="SSF53254">
    <property type="entry name" value="Phosphoglycerate mutase-like"/>
    <property type="match status" value="1"/>
</dbReference>
<reference evidence="1 2" key="1">
    <citation type="journal article" date="2017" name="Int. J. Syst. Evol. Microbiol.">
        <title>Marinicauda algicola sp. nov., isolated from a marine red alga Rhodosorus marinus.</title>
        <authorList>
            <person name="Jeong S.E."/>
            <person name="Jeon S.H."/>
            <person name="Chun B.H."/>
            <person name="Kim D.W."/>
            <person name="Jeon C.O."/>
        </authorList>
    </citation>
    <scope>NUCLEOTIDE SEQUENCE [LARGE SCALE GENOMIC DNA]</scope>
    <source>
        <strain evidence="1 2">JCM 31718</strain>
    </source>
</reference>
<gene>
    <name evidence="1" type="ORF">E5163_11775</name>
</gene>
<dbReference type="Pfam" id="PF00300">
    <property type="entry name" value="His_Phos_1"/>
    <property type="match status" value="1"/>
</dbReference>
<dbReference type="OrthoDB" id="7200944at2"/>
<dbReference type="Gene3D" id="3.40.50.1240">
    <property type="entry name" value="Phosphoglycerate mutase-like"/>
    <property type="match status" value="1"/>
</dbReference>
<dbReference type="InterPro" id="IPR029033">
    <property type="entry name" value="His_PPase_superfam"/>
</dbReference>
<sequence length="203" mass="23121">MSETNRQNGPGYITIARHGEPDANRAERVDWRGYERWWADYDLAGLKPGQAAPESLIREVEGARVLYASTLRRAIETAEAACRGREFDTSSVFVEAPLPPPRFPGRLPARNWGVLARCSWWLGFARGKESRSQAERRAEQAADILIEAAQSGPVVLFAHGWFNRMLRPALKRRGWRCVRDGGDYYWSWRRYEVKNPGSDATRG</sequence>
<name>A0A4S2GZQ3_9PROT</name>
<proteinExistence type="predicted"/>